<dbReference type="PATRIC" id="fig|1239307.3.peg.3990"/>
<evidence type="ECO:0000313" key="1">
    <source>
        <dbReference type="EMBL" id="AHF78595.1"/>
    </source>
</evidence>
<keyword evidence="2" id="KW-1185">Reference proteome</keyword>
<organism evidence="1 2">
    <name type="scientific">Sodalis praecaptivus</name>
    <dbReference type="NCBI Taxonomy" id="1239307"/>
    <lineage>
        <taxon>Bacteria</taxon>
        <taxon>Pseudomonadati</taxon>
        <taxon>Pseudomonadota</taxon>
        <taxon>Gammaproteobacteria</taxon>
        <taxon>Enterobacterales</taxon>
        <taxon>Bruguierivoracaceae</taxon>
        <taxon>Sodalis</taxon>
    </lineage>
</organism>
<dbReference type="SUPFAM" id="SSF51735">
    <property type="entry name" value="NAD(P)-binding Rossmann-fold domains"/>
    <property type="match status" value="1"/>
</dbReference>
<dbReference type="InterPro" id="IPR036291">
    <property type="entry name" value="NAD(P)-bd_dom_sf"/>
</dbReference>
<proteinExistence type="predicted"/>
<dbReference type="Proteomes" id="UP000019028">
    <property type="component" value="Chromosome"/>
</dbReference>
<gene>
    <name evidence="1" type="ORF">Sant_3613</name>
</gene>
<dbReference type="EMBL" id="CP006569">
    <property type="protein sequence ID" value="AHF78595.1"/>
    <property type="molecule type" value="Genomic_DNA"/>
</dbReference>
<evidence type="ECO:0000313" key="2">
    <source>
        <dbReference type="Proteomes" id="UP000019028"/>
    </source>
</evidence>
<dbReference type="OrthoDB" id="9798632at2"/>
<accession>W0I298</accession>
<dbReference type="RefSeq" id="WP_025423717.1">
    <property type="nucleotide sequence ID" value="NZ_CP006569.1"/>
</dbReference>
<protein>
    <submittedName>
        <fullName evidence="1">NAD-dependent epimerase/dehydratase, male-sterility like protein</fullName>
    </submittedName>
</protein>
<dbReference type="PANTHER" id="PTHR14097">
    <property type="entry name" value="OXIDOREDUCTASE HTATIP2"/>
    <property type="match status" value="1"/>
</dbReference>
<dbReference type="HOGENOM" id="CLU_071330_2_0_6"/>
<dbReference type="Gene3D" id="3.40.50.720">
    <property type="entry name" value="NAD(P)-binding Rossmann-like Domain"/>
    <property type="match status" value="1"/>
</dbReference>
<sequence>MKTALLFGASGLVGGNLLSILLGHRAYGQVIAVVRRELPLRHPQLIQLIGDIDTLPAQADALAAQDVFIALGTTRKNSPDRRDYYRIDHDYPLLAARLALEQGARSLSLVSAVGASVGSYASYLRIKGETERDIIALRAAQTHLFQPGMILGERQERRPLERGLNRVWPRLDPLLRGRAKKYRAITAADIAAAMVAAAQLSTDEVMIYTWQEMRSLALAAH</sequence>
<dbReference type="PANTHER" id="PTHR14097:SF7">
    <property type="entry name" value="OXIDOREDUCTASE HTATIP2"/>
    <property type="match status" value="1"/>
</dbReference>
<dbReference type="AlphaFoldDB" id="W0I298"/>
<reference evidence="1 2" key="1">
    <citation type="journal article" date="2014" name="Genome Biol. Evol.">
        <title>Genome degeneration and adaptation in a nascent stage of symbiosis.</title>
        <authorList>
            <person name="Oakeson K.F."/>
            <person name="Gil R."/>
            <person name="Clayton A.L."/>
            <person name="Dunn D.M."/>
            <person name="von Niederhausern A.C."/>
            <person name="Hamil C."/>
            <person name="Aoyagi A."/>
            <person name="Duval B."/>
            <person name="Baca A."/>
            <person name="Silva F.J."/>
            <person name="Vallier A."/>
            <person name="Jackson D.G."/>
            <person name="Latorre A."/>
            <person name="Weiss R.B."/>
            <person name="Heddi A."/>
            <person name="Moya A."/>
            <person name="Dale C."/>
        </authorList>
    </citation>
    <scope>NUCLEOTIDE SEQUENCE [LARGE SCALE GENOMIC DNA]</scope>
    <source>
        <strain evidence="1 2">HS1</strain>
    </source>
</reference>
<name>W0I298_9GAMM</name>
<dbReference type="KEGG" id="sod:Sant_3613"/>